<accession>A0A3P7IX06</accession>
<evidence type="ECO:0000313" key="2">
    <source>
        <dbReference type="Proteomes" id="UP000270094"/>
    </source>
</evidence>
<dbReference type="EMBL" id="UYYB01025285">
    <property type="protein sequence ID" value="VDM72423.1"/>
    <property type="molecule type" value="Genomic_DNA"/>
</dbReference>
<name>A0A3P7IX06_STRVU</name>
<organism evidence="1 2">
    <name type="scientific">Strongylus vulgaris</name>
    <name type="common">Blood worm</name>
    <dbReference type="NCBI Taxonomy" id="40348"/>
    <lineage>
        <taxon>Eukaryota</taxon>
        <taxon>Metazoa</taxon>
        <taxon>Ecdysozoa</taxon>
        <taxon>Nematoda</taxon>
        <taxon>Chromadorea</taxon>
        <taxon>Rhabditida</taxon>
        <taxon>Rhabditina</taxon>
        <taxon>Rhabditomorpha</taxon>
        <taxon>Strongyloidea</taxon>
        <taxon>Strongylidae</taxon>
        <taxon>Strongylus</taxon>
    </lineage>
</organism>
<proteinExistence type="predicted"/>
<gene>
    <name evidence="1" type="ORF">SVUK_LOCUS7421</name>
</gene>
<sequence length="72" mass="7718">MLAAYEGAVFATRNMGRRKEVLKKKSATVSGACRPRCAASRANFTFIKVSAAEPRIAATLGPVDLLRFSLSS</sequence>
<protein>
    <submittedName>
        <fullName evidence="1">Uncharacterized protein</fullName>
    </submittedName>
</protein>
<evidence type="ECO:0000313" key="1">
    <source>
        <dbReference type="EMBL" id="VDM72423.1"/>
    </source>
</evidence>
<keyword evidence="2" id="KW-1185">Reference proteome</keyword>
<dbReference type="AlphaFoldDB" id="A0A3P7IX06"/>
<dbReference type="Proteomes" id="UP000270094">
    <property type="component" value="Unassembled WGS sequence"/>
</dbReference>
<reference evidence="1 2" key="1">
    <citation type="submission" date="2018-11" db="EMBL/GenBank/DDBJ databases">
        <authorList>
            <consortium name="Pathogen Informatics"/>
        </authorList>
    </citation>
    <scope>NUCLEOTIDE SEQUENCE [LARGE SCALE GENOMIC DNA]</scope>
</reference>